<dbReference type="EMBL" id="CP074371">
    <property type="protein sequence ID" value="QVI21872.1"/>
    <property type="molecule type" value="Genomic_DNA"/>
</dbReference>
<keyword evidence="3" id="KW-1185">Reference proteome</keyword>
<dbReference type="EC" id="2.3.1.-" evidence="2"/>
<evidence type="ECO:0000313" key="2">
    <source>
        <dbReference type="EMBL" id="QVI21872.1"/>
    </source>
</evidence>
<protein>
    <submittedName>
        <fullName evidence="2">GNAT family N-acetyltransferase</fullName>
        <ecNumber evidence="2">2.3.1.-</ecNumber>
    </submittedName>
</protein>
<sequence>MKPHLRRARVADLGTITRFRLQRTNWLAARGSDQWTRAGRGLPIETFVRSVAHAVRQGETWIAEVEGEPAGTITVNDRADENLWSPGELADAVIIHYMIVDLRFTGNRVGEALLAHAAQLAHRRRRGWVRLDAWTTNEDLHAYYLRAGFRLARIAGPEATGPSRALFERPTAAWSHAFTRPTLTLAAGETTRLTLDPATPTTWTLTQHPFLRAHPGVIAEPGQATAT</sequence>
<reference evidence="2 3" key="1">
    <citation type="submission" date="2021-04" db="EMBL/GenBank/DDBJ databases">
        <title>Nocardia tengchongensis.</title>
        <authorList>
            <person name="Zhuang k."/>
            <person name="Ran Y."/>
            <person name="Li W."/>
        </authorList>
    </citation>
    <scope>NUCLEOTIDE SEQUENCE [LARGE SCALE GENOMIC DNA]</scope>
    <source>
        <strain evidence="2 3">CFH S0057</strain>
    </source>
</reference>
<dbReference type="GO" id="GO:0016746">
    <property type="term" value="F:acyltransferase activity"/>
    <property type="evidence" value="ECO:0007669"/>
    <property type="project" value="UniProtKB-KW"/>
</dbReference>
<keyword evidence="2" id="KW-0808">Transferase</keyword>
<dbReference type="InterPro" id="IPR000182">
    <property type="entry name" value="GNAT_dom"/>
</dbReference>
<proteinExistence type="predicted"/>
<evidence type="ECO:0000259" key="1">
    <source>
        <dbReference type="PROSITE" id="PS51186"/>
    </source>
</evidence>
<feature type="domain" description="N-acetyltransferase" evidence="1">
    <location>
        <begin position="3"/>
        <end position="173"/>
    </location>
</feature>
<keyword evidence="2" id="KW-0012">Acyltransferase</keyword>
<evidence type="ECO:0000313" key="3">
    <source>
        <dbReference type="Proteomes" id="UP000683310"/>
    </source>
</evidence>
<accession>A0ABX8CPN5</accession>
<dbReference type="SUPFAM" id="SSF55729">
    <property type="entry name" value="Acyl-CoA N-acyltransferases (Nat)"/>
    <property type="match status" value="1"/>
</dbReference>
<name>A0ABX8CPN5_9NOCA</name>
<dbReference type="Pfam" id="PF13508">
    <property type="entry name" value="Acetyltransf_7"/>
    <property type="match status" value="1"/>
</dbReference>
<dbReference type="InterPro" id="IPR016181">
    <property type="entry name" value="Acyl_CoA_acyltransferase"/>
</dbReference>
<gene>
    <name evidence="2" type="ORF">KHQ06_01515</name>
</gene>
<dbReference type="Proteomes" id="UP000683310">
    <property type="component" value="Chromosome"/>
</dbReference>
<dbReference type="Gene3D" id="3.40.630.30">
    <property type="match status" value="1"/>
</dbReference>
<organism evidence="2 3">
    <name type="scientific">Nocardia tengchongensis</name>
    <dbReference type="NCBI Taxonomy" id="2055889"/>
    <lineage>
        <taxon>Bacteria</taxon>
        <taxon>Bacillati</taxon>
        <taxon>Actinomycetota</taxon>
        <taxon>Actinomycetes</taxon>
        <taxon>Mycobacteriales</taxon>
        <taxon>Nocardiaceae</taxon>
        <taxon>Nocardia</taxon>
    </lineage>
</organism>
<dbReference type="PROSITE" id="PS51186">
    <property type="entry name" value="GNAT"/>
    <property type="match status" value="1"/>
</dbReference>